<dbReference type="Proteomes" id="UP000292459">
    <property type="component" value="Unassembled WGS sequence"/>
</dbReference>
<accession>A0A4Q7EHT3</accession>
<reference evidence="2 3" key="1">
    <citation type="submission" date="2018-11" db="EMBL/GenBank/DDBJ databases">
        <title>Whole genome sequencing of an environmental sample.</title>
        <authorList>
            <person name="Sarangi A.N."/>
            <person name="Singh D."/>
            <person name="Tripathy S."/>
        </authorList>
    </citation>
    <scope>NUCLEOTIDE SEQUENCE [LARGE SCALE GENOMIC DNA]</scope>
    <source>
        <strain evidence="2 3">Lakshadweep</strain>
    </source>
</reference>
<dbReference type="EMBL" id="QVFV01000001">
    <property type="protein sequence ID" value="RZM82935.1"/>
    <property type="molecule type" value="Genomic_DNA"/>
</dbReference>
<dbReference type="OrthoDB" id="532621at2"/>
<comment type="caution">
    <text evidence="2">The sequence shown here is derived from an EMBL/GenBank/DDBJ whole genome shotgun (WGS) entry which is preliminary data.</text>
</comment>
<protein>
    <submittedName>
        <fullName evidence="2">Uncharacterized protein</fullName>
    </submittedName>
</protein>
<keyword evidence="1" id="KW-1133">Transmembrane helix</keyword>
<name>A0A4Q7EHT3_9CYAN</name>
<keyword evidence="1" id="KW-0812">Transmembrane</keyword>
<evidence type="ECO:0000313" key="2">
    <source>
        <dbReference type="EMBL" id="RZM82935.1"/>
    </source>
</evidence>
<dbReference type="Gene3D" id="1.10.3680.10">
    <property type="entry name" value="TerB-like"/>
    <property type="match status" value="1"/>
</dbReference>
<dbReference type="RefSeq" id="WP_052456676.1">
    <property type="nucleotide sequence ID" value="NZ_QVFV01000001.1"/>
</dbReference>
<organism evidence="2 3">
    <name type="scientific">Leptolyngbya iicbica LK</name>
    <dbReference type="NCBI Taxonomy" id="2294035"/>
    <lineage>
        <taxon>Bacteria</taxon>
        <taxon>Bacillati</taxon>
        <taxon>Cyanobacteriota</taxon>
        <taxon>Cyanophyceae</taxon>
        <taxon>Leptolyngbyales</taxon>
        <taxon>Leptolyngbyaceae</taxon>
        <taxon>Leptolyngbya group</taxon>
        <taxon>Leptolyngbya</taxon>
        <taxon>Leptolyngbya iicbica</taxon>
    </lineage>
</organism>
<dbReference type="AlphaFoldDB" id="A0A4Q7EHT3"/>
<sequence length="283" mass="30011">MSDSLAEKIACLEVLAAVANLNGDPTPLEFEAFLAAINSFQPLPAGVTPEKLLSTSADIAQQLSQIQAPELQQQVYRGAFAIARSKGIDPQEAKVLGEMKTAFALSPEMAQALEKQPLIHASSDNFADSALSGMASLIGREGEIRRMIFDYAMGAAIVGLVPLTGGGTLEIKLVIVLALILKMTWDIRQRWGQPQGQGMLVTMGSAFGILWAGVAGLIVWGIMIGLGVVVPYADAFAKAAGFATATWLVGQAVNQFYASPKRPDFSALKRAFPNLISTDKSTS</sequence>
<dbReference type="InterPro" id="IPR029024">
    <property type="entry name" value="TerB-like"/>
</dbReference>
<keyword evidence="1" id="KW-0472">Membrane</keyword>
<dbReference type="SUPFAM" id="SSF158682">
    <property type="entry name" value="TerB-like"/>
    <property type="match status" value="1"/>
</dbReference>
<evidence type="ECO:0000313" key="3">
    <source>
        <dbReference type="Proteomes" id="UP000292459"/>
    </source>
</evidence>
<evidence type="ECO:0000256" key="1">
    <source>
        <dbReference type="SAM" id="Phobius"/>
    </source>
</evidence>
<proteinExistence type="predicted"/>
<keyword evidence="3" id="KW-1185">Reference proteome</keyword>
<gene>
    <name evidence="2" type="ORF">DYY88_06985</name>
</gene>
<feature type="transmembrane region" description="Helical" evidence="1">
    <location>
        <begin position="199"/>
        <end position="223"/>
    </location>
</feature>